<name>A0A545T693_9GAMM</name>
<reference evidence="1 2" key="1">
    <citation type="submission" date="2019-06" db="EMBL/GenBank/DDBJ databases">
        <title>Draft genome of Aliikangiella marina GYP-15.</title>
        <authorList>
            <person name="Wang G."/>
        </authorList>
    </citation>
    <scope>NUCLEOTIDE SEQUENCE [LARGE SCALE GENOMIC DNA]</scope>
    <source>
        <strain evidence="1 2">GYP-15</strain>
    </source>
</reference>
<dbReference type="AlphaFoldDB" id="A0A545T693"/>
<dbReference type="RefSeq" id="WP_142942860.1">
    <property type="nucleotide sequence ID" value="NZ_VIKR01000004.1"/>
</dbReference>
<gene>
    <name evidence="1" type="ORF">FLL45_14845</name>
</gene>
<protein>
    <submittedName>
        <fullName evidence="1">Uncharacterized protein</fullName>
    </submittedName>
</protein>
<keyword evidence="2" id="KW-1185">Reference proteome</keyword>
<dbReference type="Proteomes" id="UP000317839">
    <property type="component" value="Unassembled WGS sequence"/>
</dbReference>
<organism evidence="1 2">
    <name type="scientific">Aliikangiella marina</name>
    <dbReference type="NCBI Taxonomy" id="1712262"/>
    <lineage>
        <taxon>Bacteria</taxon>
        <taxon>Pseudomonadati</taxon>
        <taxon>Pseudomonadota</taxon>
        <taxon>Gammaproteobacteria</taxon>
        <taxon>Oceanospirillales</taxon>
        <taxon>Pleioneaceae</taxon>
        <taxon>Aliikangiella</taxon>
    </lineage>
</organism>
<dbReference type="EMBL" id="VIKR01000004">
    <property type="protein sequence ID" value="TQV72750.1"/>
    <property type="molecule type" value="Genomic_DNA"/>
</dbReference>
<evidence type="ECO:0000313" key="2">
    <source>
        <dbReference type="Proteomes" id="UP000317839"/>
    </source>
</evidence>
<accession>A0A545T693</accession>
<evidence type="ECO:0000313" key="1">
    <source>
        <dbReference type="EMBL" id="TQV72750.1"/>
    </source>
</evidence>
<sequence>MLTVPANFTEGLVLLLNTPSGAKILESDALKTAVGSLNKDLQAHGKATGATRLQLGTHHLPAANQACVLAHELTHCLDLAFWDKSLDEISSEMIGATEINAHYNQGLIAKELSAIPGMEDTWKKQVTAMTGGNSTFGRMFDVWTRDEVFRYLDSTQQYGKHVKALLQSKVLYCWTRDDQWEKGTTMFHCEAHLEANNTAGPMHSAWG</sequence>
<comment type="caution">
    <text evidence="1">The sequence shown here is derived from an EMBL/GenBank/DDBJ whole genome shotgun (WGS) entry which is preliminary data.</text>
</comment>
<proteinExistence type="predicted"/>